<dbReference type="PATRIC" id="fig|649747.3.peg.4229"/>
<keyword evidence="2" id="KW-1185">Reference proteome</keyword>
<organism evidence="1 2">
    <name type="scientific">Aneurinibacillus aneurinilyticus ATCC 12856</name>
    <dbReference type="NCBI Taxonomy" id="649747"/>
    <lineage>
        <taxon>Bacteria</taxon>
        <taxon>Bacillati</taxon>
        <taxon>Bacillota</taxon>
        <taxon>Bacilli</taxon>
        <taxon>Bacillales</taxon>
        <taxon>Paenibacillaceae</taxon>
        <taxon>Aneurinibacillus group</taxon>
        <taxon>Aneurinibacillus</taxon>
    </lineage>
</organism>
<gene>
    <name evidence="1" type="ORF">HMPREF0083_04699</name>
</gene>
<dbReference type="GeneID" id="92841200"/>
<dbReference type="AlphaFoldDB" id="U1WY98"/>
<dbReference type="STRING" id="649747.HMPREF0083_04699"/>
<name>U1WY98_ANEAE</name>
<sequence length="187" mass="21700">MLQENGLFDVTKIKKGMGVSWYTEKGSYSGFVLSSTSEKIVLKSNRHDDYRWVATYSPECVSTGKVKIEIMDKNGAAEQLVFYHVGHQRSCACSKSEEFVCDSYTSEHPKPEDEDTDEVTWYTFTLQMAYVDEFRRLYRQMMDIINKPLSKHEEVNTRFTQLGKEMASLLVEEQEIPIGHFLYYAAR</sequence>
<dbReference type="Proteomes" id="UP000016511">
    <property type="component" value="Unassembled WGS sequence"/>
</dbReference>
<protein>
    <submittedName>
        <fullName evidence="1">Uncharacterized protein</fullName>
    </submittedName>
</protein>
<accession>U1WY98</accession>
<dbReference type="HOGENOM" id="CLU_1444886_0_0_9"/>
<evidence type="ECO:0000313" key="2">
    <source>
        <dbReference type="Proteomes" id="UP000016511"/>
    </source>
</evidence>
<proteinExistence type="predicted"/>
<dbReference type="EMBL" id="AWSJ01000287">
    <property type="protein sequence ID" value="ERI07228.1"/>
    <property type="molecule type" value="Genomic_DNA"/>
</dbReference>
<evidence type="ECO:0000313" key="1">
    <source>
        <dbReference type="EMBL" id="ERI07228.1"/>
    </source>
</evidence>
<comment type="caution">
    <text evidence="1">The sequence shown here is derived from an EMBL/GenBank/DDBJ whole genome shotgun (WGS) entry which is preliminary data.</text>
</comment>
<reference evidence="1 2" key="1">
    <citation type="submission" date="2013-08" db="EMBL/GenBank/DDBJ databases">
        <authorList>
            <person name="Weinstock G."/>
            <person name="Sodergren E."/>
            <person name="Wylie T."/>
            <person name="Fulton L."/>
            <person name="Fulton R."/>
            <person name="Fronick C."/>
            <person name="O'Laughlin M."/>
            <person name="Godfrey J."/>
            <person name="Miner T."/>
            <person name="Herter B."/>
            <person name="Appelbaum E."/>
            <person name="Cordes M."/>
            <person name="Lek S."/>
            <person name="Wollam A."/>
            <person name="Pepin K.H."/>
            <person name="Palsikar V.B."/>
            <person name="Mitreva M."/>
            <person name="Wilson R.K."/>
        </authorList>
    </citation>
    <scope>NUCLEOTIDE SEQUENCE [LARGE SCALE GENOMIC DNA]</scope>
    <source>
        <strain evidence="1 2">ATCC 12856</strain>
    </source>
</reference>
<dbReference type="RefSeq" id="WP_021624115.1">
    <property type="nucleotide sequence ID" value="NZ_KE952892.1"/>
</dbReference>